<organism evidence="2 3">
    <name type="scientific">Linum tenue</name>
    <dbReference type="NCBI Taxonomy" id="586396"/>
    <lineage>
        <taxon>Eukaryota</taxon>
        <taxon>Viridiplantae</taxon>
        <taxon>Streptophyta</taxon>
        <taxon>Embryophyta</taxon>
        <taxon>Tracheophyta</taxon>
        <taxon>Spermatophyta</taxon>
        <taxon>Magnoliopsida</taxon>
        <taxon>eudicotyledons</taxon>
        <taxon>Gunneridae</taxon>
        <taxon>Pentapetalae</taxon>
        <taxon>rosids</taxon>
        <taxon>fabids</taxon>
        <taxon>Malpighiales</taxon>
        <taxon>Linaceae</taxon>
        <taxon>Linum</taxon>
    </lineage>
</organism>
<proteinExistence type="predicted"/>
<sequence length="223" mass="24489">MIVTGLIGSDDDGETASEFNEPASRSDGNAVRRKRLGVSTFLFRDRELCSSAVTGGNNWSKIQSYLIEGKVCSKFNETCLSDTVEQFYTEQLSALQKTKFYSSQSRICFPALPLNYQRGTKSTAPGIKFVNTTKPFPEKEPKGKEASSLRIQCGSRDGGQNPWAQNGGAGRVDASDRRGNYSVETLIQEGVLVVVVAFDKMKWARVGQGVTTSPRRLRRVGVT</sequence>
<feature type="region of interest" description="Disordered" evidence="1">
    <location>
        <begin position="127"/>
        <end position="150"/>
    </location>
</feature>
<feature type="region of interest" description="Disordered" evidence="1">
    <location>
        <begin position="1"/>
        <end position="26"/>
    </location>
</feature>
<accession>A0AAV0IXM2</accession>
<dbReference type="Proteomes" id="UP001154282">
    <property type="component" value="Unassembled WGS sequence"/>
</dbReference>
<feature type="compositionally biased region" description="Basic and acidic residues" evidence="1">
    <location>
        <begin position="136"/>
        <end position="147"/>
    </location>
</feature>
<protein>
    <submittedName>
        <fullName evidence="2">Uncharacterized protein</fullName>
    </submittedName>
</protein>
<keyword evidence="3" id="KW-1185">Reference proteome</keyword>
<feature type="region of interest" description="Disordered" evidence="1">
    <location>
        <begin position="156"/>
        <end position="175"/>
    </location>
</feature>
<evidence type="ECO:0000313" key="3">
    <source>
        <dbReference type="Proteomes" id="UP001154282"/>
    </source>
</evidence>
<name>A0AAV0IXM2_9ROSI</name>
<gene>
    <name evidence="2" type="ORF">LITE_LOCUS11218</name>
</gene>
<evidence type="ECO:0000313" key="2">
    <source>
        <dbReference type="EMBL" id="CAI0401470.1"/>
    </source>
</evidence>
<reference evidence="2" key="1">
    <citation type="submission" date="2022-08" db="EMBL/GenBank/DDBJ databases">
        <authorList>
            <person name="Gutierrez-Valencia J."/>
        </authorList>
    </citation>
    <scope>NUCLEOTIDE SEQUENCE</scope>
</reference>
<comment type="caution">
    <text evidence="2">The sequence shown here is derived from an EMBL/GenBank/DDBJ whole genome shotgun (WGS) entry which is preliminary data.</text>
</comment>
<dbReference type="EMBL" id="CAMGYJ010000004">
    <property type="protein sequence ID" value="CAI0401470.1"/>
    <property type="molecule type" value="Genomic_DNA"/>
</dbReference>
<dbReference type="AlphaFoldDB" id="A0AAV0IXM2"/>
<evidence type="ECO:0000256" key="1">
    <source>
        <dbReference type="SAM" id="MobiDB-lite"/>
    </source>
</evidence>